<accession>A0A4U5M235</accession>
<protein>
    <submittedName>
        <fullName evidence="1">Uncharacterized protein</fullName>
    </submittedName>
</protein>
<sequence length="116" mass="13292">MPFSFSRHLRQTEPPLVVNLSLKMVPSKVVLILVFLTAFPAEIFSKIRLGYGPPPRRTQRHLEAIAARLKELPANPSYRSEIAGRPQISKFLDQSIIGIIPWFVPNHFRLYKDGQK</sequence>
<gene>
    <name evidence="1" type="ORF">L596_026666</name>
</gene>
<evidence type="ECO:0000313" key="2">
    <source>
        <dbReference type="Proteomes" id="UP000298663"/>
    </source>
</evidence>
<dbReference type="Proteomes" id="UP000298663">
    <property type="component" value="Unassembled WGS sequence"/>
</dbReference>
<reference evidence="1 2" key="2">
    <citation type="journal article" date="2019" name="G3 (Bethesda)">
        <title>Hybrid Assembly of the Genome of the Entomopathogenic Nematode Steinernema carpocapsae Identifies the X-Chromosome.</title>
        <authorList>
            <person name="Serra L."/>
            <person name="Macchietto M."/>
            <person name="Macias-Munoz A."/>
            <person name="McGill C.J."/>
            <person name="Rodriguez I.M."/>
            <person name="Rodriguez B."/>
            <person name="Murad R."/>
            <person name="Mortazavi A."/>
        </authorList>
    </citation>
    <scope>NUCLEOTIDE SEQUENCE [LARGE SCALE GENOMIC DNA]</scope>
    <source>
        <strain evidence="1 2">ALL</strain>
    </source>
</reference>
<comment type="caution">
    <text evidence="1">The sequence shown here is derived from an EMBL/GenBank/DDBJ whole genome shotgun (WGS) entry which is preliminary data.</text>
</comment>
<proteinExistence type="predicted"/>
<dbReference type="EMBL" id="AZBU02000010">
    <property type="protein sequence ID" value="TKR62747.1"/>
    <property type="molecule type" value="Genomic_DNA"/>
</dbReference>
<reference evidence="1 2" key="1">
    <citation type="journal article" date="2015" name="Genome Biol.">
        <title>Comparative genomics of Steinernema reveals deeply conserved gene regulatory networks.</title>
        <authorList>
            <person name="Dillman A.R."/>
            <person name="Macchietto M."/>
            <person name="Porter C.F."/>
            <person name="Rogers A."/>
            <person name="Williams B."/>
            <person name="Antoshechkin I."/>
            <person name="Lee M.M."/>
            <person name="Goodwin Z."/>
            <person name="Lu X."/>
            <person name="Lewis E.E."/>
            <person name="Goodrich-Blair H."/>
            <person name="Stock S.P."/>
            <person name="Adams B.J."/>
            <person name="Sternberg P.W."/>
            <person name="Mortazavi A."/>
        </authorList>
    </citation>
    <scope>NUCLEOTIDE SEQUENCE [LARGE SCALE GENOMIC DNA]</scope>
    <source>
        <strain evidence="1 2">ALL</strain>
    </source>
</reference>
<evidence type="ECO:0000313" key="1">
    <source>
        <dbReference type="EMBL" id="TKR62747.1"/>
    </source>
</evidence>
<name>A0A4U5M235_STECR</name>
<dbReference type="AlphaFoldDB" id="A0A4U5M235"/>
<keyword evidence="2" id="KW-1185">Reference proteome</keyword>
<organism evidence="1 2">
    <name type="scientific">Steinernema carpocapsae</name>
    <name type="common">Entomopathogenic nematode</name>
    <dbReference type="NCBI Taxonomy" id="34508"/>
    <lineage>
        <taxon>Eukaryota</taxon>
        <taxon>Metazoa</taxon>
        <taxon>Ecdysozoa</taxon>
        <taxon>Nematoda</taxon>
        <taxon>Chromadorea</taxon>
        <taxon>Rhabditida</taxon>
        <taxon>Tylenchina</taxon>
        <taxon>Panagrolaimomorpha</taxon>
        <taxon>Strongyloidoidea</taxon>
        <taxon>Steinernematidae</taxon>
        <taxon>Steinernema</taxon>
    </lineage>
</organism>